<keyword evidence="2" id="KW-1185">Reference proteome</keyword>
<organism evidence="1 2">
    <name type="scientific">Paenibacillus hemerocallicola</name>
    <dbReference type="NCBI Taxonomy" id="1172614"/>
    <lineage>
        <taxon>Bacteria</taxon>
        <taxon>Bacillati</taxon>
        <taxon>Bacillota</taxon>
        <taxon>Bacilli</taxon>
        <taxon>Bacillales</taxon>
        <taxon>Paenibacillaceae</taxon>
        <taxon>Paenibacillus</taxon>
    </lineage>
</organism>
<evidence type="ECO:0000313" key="2">
    <source>
        <dbReference type="Proteomes" id="UP000307943"/>
    </source>
</evidence>
<sequence>MQRRYKKNVYIDAIEFDNTSGNHQAIIDFAGLPTSVEYTSAGVQLRVIRGAFSVLIAKLGECIVKEADGSLRVCTREALEAEYKLVEEETGSG</sequence>
<gene>
    <name evidence="1" type="ORF">FE784_00720</name>
</gene>
<reference evidence="1 2" key="1">
    <citation type="submission" date="2019-05" db="EMBL/GenBank/DDBJ databases">
        <title>We sequenced the genome of Paenibacillus hemerocallicola KCTC 33185 for further insight into its adaptation and study the phylogeny of Paenibacillus.</title>
        <authorList>
            <person name="Narsing Rao M.P."/>
        </authorList>
    </citation>
    <scope>NUCLEOTIDE SEQUENCE [LARGE SCALE GENOMIC DNA]</scope>
    <source>
        <strain evidence="1 2">KCTC 33185</strain>
    </source>
</reference>
<proteinExistence type="predicted"/>
<accession>A0A5C4THS5</accession>
<dbReference type="RefSeq" id="WP_139600193.1">
    <property type="nucleotide sequence ID" value="NZ_VDCQ01000001.1"/>
</dbReference>
<dbReference type="EMBL" id="VDCQ01000001">
    <property type="protein sequence ID" value="TNJ68216.1"/>
    <property type="molecule type" value="Genomic_DNA"/>
</dbReference>
<comment type="caution">
    <text evidence="1">The sequence shown here is derived from an EMBL/GenBank/DDBJ whole genome shotgun (WGS) entry which is preliminary data.</text>
</comment>
<protein>
    <submittedName>
        <fullName evidence="1">Uncharacterized protein</fullName>
    </submittedName>
</protein>
<dbReference type="AlphaFoldDB" id="A0A5C4THS5"/>
<dbReference type="OrthoDB" id="2625554at2"/>
<dbReference type="Proteomes" id="UP000307943">
    <property type="component" value="Unassembled WGS sequence"/>
</dbReference>
<name>A0A5C4THS5_9BACL</name>
<evidence type="ECO:0000313" key="1">
    <source>
        <dbReference type="EMBL" id="TNJ68216.1"/>
    </source>
</evidence>